<evidence type="ECO:0000256" key="1">
    <source>
        <dbReference type="ARBA" id="ARBA00023015"/>
    </source>
</evidence>
<keyword evidence="2" id="KW-0238">DNA-binding</keyword>
<keyword evidence="3" id="KW-0804">Transcription</keyword>
<accession>A0A0K2GKB0</accession>
<dbReference type="PATRIC" id="fig|42253.5.peg.105"/>
<dbReference type="Gene3D" id="2.60.120.10">
    <property type="entry name" value="Jelly Rolls"/>
    <property type="match status" value="1"/>
</dbReference>
<keyword evidence="8" id="KW-1185">Reference proteome</keyword>
<dbReference type="InterPro" id="IPR000595">
    <property type="entry name" value="cNMP-bd_dom"/>
</dbReference>
<dbReference type="KEGG" id="nmv:NITMOv2_0106"/>
<dbReference type="OrthoDB" id="8969464at2"/>
<dbReference type="STRING" id="42253.NITMOv2_0106"/>
<sequence length="222" mass="25047">MDLPQALAQRTLSIWKQLCSFRRHTLKHGAEIHLSSTNMKFYIVDKGFVRLTSIQLDGKRVTRMILGKGGMFGQLPFVPSLFRTDEDALANGPTCVLEFDFVSMEEALGDNTAAQRLLVELLGAQLQMLSRRLQWQQTNPLDKRIALVLYDLLCFGGRPCPHGPGYAVDIRVTHEELAEIIGAARPTVSAILSIFHQEQLISSTRAFICVRNLERLKHRLAY</sequence>
<dbReference type="InterPro" id="IPR036390">
    <property type="entry name" value="WH_DNA-bd_sf"/>
</dbReference>
<dbReference type="EMBL" id="CP011801">
    <property type="protein sequence ID" value="ALA56546.1"/>
    <property type="molecule type" value="Genomic_DNA"/>
</dbReference>
<dbReference type="InterPro" id="IPR050397">
    <property type="entry name" value="Env_Response_Regulators"/>
</dbReference>
<gene>
    <name evidence="6" type="ORF">NITMOv2_0106</name>
    <name evidence="7" type="ORF">NITMOv2_4676</name>
</gene>
<dbReference type="PANTHER" id="PTHR24567">
    <property type="entry name" value="CRP FAMILY TRANSCRIPTIONAL REGULATORY PROTEIN"/>
    <property type="match status" value="1"/>
</dbReference>
<dbReference type="SMART" id="SM00419">
    <property type="entry name" value="HTH_CRP"/>
    <property type="match status" value="1"/>
</dbReference>
<dbReference type="GO" id="GO:0003700">
    <property type="term" value="F:DNA-binding transcription factor activity"/>
    <property type="evidence" value="ECO:0007669"/>
    <property type="project" value="TreeGrafter"/>
</dbReference>
<dbReference type="AlphaFoldDB" id="A0A0K2GKB0"/>
<keyword evidence="1" id="KW-0805">Transcription regulation</keyword>
<evidence type="ECO:0000256" key="2">
    <source>
        <dbReference type="ARBA" id="ARBA00023125"/>
    </source>
</evidence>
<evidence type="ECO:0000259" key="4">
    <source>
        <dbReference type="PROSITE" id="PS50042"/>
    </source>
</evidence>
<protein>
    <submittedName>
        <fullName evidence="7">Putative Regulatory protein Crp</fullName>
    </submittedName>
</protein>
<evidence type="ECO:0000259" key="5">
    <source>
        <dbReference type="PROSITE" id="PS51063"/>
    </source>
</evidence>
<feature type="domain" description="HTH crp-type" evidence="5">
    <location>
        <begin position="139"/>
        <end position="214"/>
    </location>
</feature>
<dbReference type="InterPro" id="IPR012318">
    <property type="entry name" value="HTH_CRP"/>
</dbReference>
<dbReference type="InterPro" id="IPR018490">
    <property type="entry name" value="cNMP-bd_dom_sf"/>
</dbReference>
<dbReference type="GO" id="GO:0003677">
    <property type="term" value="F:DNA binding"/>
    <property type="evidence" value="ECO:0007669"/>
    <property type="project" value="UniProtKB-KW"/>
</dbReference>
<dbReference type="Pfam" id="PF00027">
    <property type="entry name" value="cNMP_binding"/>
    <property type="match status" value="1"/>
</dbReference>
<reference evidence="7 8" key="1">
    <citation type="journal article" date="2015" name="Proc. Natl. Acad. Sci. U.S.A.">
        <title>Expanded metabolic versatility of ubiquitous nitrite-oxidizing bacteria from the genus Nitrospira.</title>
        <authorList>
            <person name="Koch H."/>
            <person name="Lucker S."/>
            <person name="Albertsen M."/>
            <person name="Kitzinger K."/>
            <person name="Herbold C."/>
            <person name="Spieck E."/>
            <person name="Nielsen P.H."/>
            <person name="Wagner M."/>
            <person name="Daims H."/>
        </authorList>
    </citation>
    <scope>NUCLEOTIDE SEQUENCE [LARGE SCALE GENOMIC DNA]</scope>
    <source>
        <strain evidence="7 8">NSP M-1</strain>
    </source>
</reference>
<name>A0A0K2GKB0_NITMO</name>
<evidence type="ECO:0000313" key="8">
    <source>
        <dbReference type="Proteomes" id="UP000069205"/>
    </source>
</evidence>
<dbReference type="EMBL" id="CP011801">
    <property type="protein sequence ID" value="ALA61047.1"/>
    <property type="molecule type" value="Genomic_DNA"/>
</dbReference>
<dbReference type="GO" id="GO:0005829">
    <property type="term" value="C:cytosol"/>
    <property type="evidence" value="ECO:0007669"/>
    <property type="project" value="TreeGrafter"/>
</dbReference>
<dbReference type="PROSITE" id="PS50042">
    <property type="entry name" value="CNMP_BINDING_3"/>
    <property type="match status" value="1"/>
</dbReference>
<feature type="domain" description="Cyclic nucleotide-binding" evidence="4">
    <location>
        <begin position="41"/>
        <end position="125"/>
    </location>
</feature>
<dbReference type="PROSITE" id="PS51063">
    <property type="entry name" value="HTH_CRP_2"/>
    <property type="match status" value="1"/>
</dbReference>
<evidence type="ECO:0000313" key="7">
    <source>
        <dbReference type="EMBL" id="ALA61047.1"/>
    </source>
</evidence>
<dbReference type="SUPFAM" id="SSF51206">
    <property type="entry name" value="cAMP-binding domain-like"/>
    <property type="match status" value="1"/>
</dbReference>
<dbReference type="Pfam" id="PF13545">
    <property type="entry name" value="HTH_Crp_2"/>
    <property type="match status" value="1"/>
</dbReference>
<evidence type="ECO:0000256" key="3">
    <source>
        <dbReference type="ARBA" id="ARBA00023163"/>
    </source>
</evidence>
<dbReference type="SUPFAM" id="SSF46785">
    <property type="entry name" value="Winged helix' DNA-binding domain"/>
    <property type="match status" value="1"/>
</dbReference>
<dbReference type="InterPro" id="IPR014710">
    <property type="entry name" value="RmlC-like_jellyroll"/>
</dbReference>
<dbReference type="Proteomes" id="UP000069205">
    <property type="component" value="Chromosome"/>
</dbReference>
<organism evidence="7 8">
    <name type="scientific">Nitrospira moscoviensis</name>
    <dbReference type="NCBI Taxonomy" id="42253"/>
    <lineage>
        <taxon>Bacteria</taxon>
        <taxon>Pseudomonadati</taxon>
        <taxon>Nitrospirota</taxon>
        <taxon>Nitrospiria</taxon>
        <taxon>Nitrospirales</taxon>
        <taxon>Nitrospiraceae</taxon>
        <taxon>Nitrospira</taxon>
    </lineage>
</organism>
<dbReference type="PANTHER" id="PTHR24567:SF74">
    <property type="entry name" value="HTH-TYPE TRANSCRIPTIONAL REGULATOR ARCR"/>
    <property type="match status" value="1"/>
</dbReference>
<proteinExistence type="predicted"/>
<dbReference type="KEGG" id="nmv:NITMOv2_4676"/>
<evidence type="ECO:0000313" key="6">
    <source>
        <dbReference type="EMBL" id="ALA56546.1"/>
    </source>
</evidence>